<evidence type="ECO:0000313" key="3">
    <source>
        <dbReference type="Proteomes" id="UP000307510"/>
    </source>
</evidence>
<dbReference type="RefSeq" id="WP_138217153.1">
    <property type="nucleotide sequence ID" value="NZ_VASG01000014.1"/>
</dbReference>
<evidence type="ECO:0000256" key="1">
    <source>
        <dbReference type="SAM" id="MobiDB-lite"/>
    </source>
</evidence>
<dbReference type="EMBL" id="VASG01000014">
    <property type="protein sequence ID" value="TLP68214.1"/>
    <property type="molecule type" value="Genomic_DNA"/>
</dbReference>
<reference evidence="3" key="2">
    <citation type="submission" date="2019-06" db="EMBL/GenBank/DDBJ databases">
        <title>AzeR, a transcriptional regulator that responds to azelaic acid in Pseudomonas nitroreducens.</title>
        <authorList>
            <person name="Bez C."/>
            <person name="Javvadi S.G."/>
            <person name="Bertani I."/>
            <person name="Devescovi G."/>
            <person name="Studholme D.J."/>
            <person name="Geller A."/>
            <person name="Levy A."/>
            <person name="Venturi V."/>
        </authorList>
    </citation>
    <scope>NUCLEOTIDE SEQUENCE [LARGE SCALE GENOMIC DNA]</scope>
    <source>
        <strain evidence="3">DSM 9128</strain>
    </source>
</reference>
<organism evidence="2 3">
    <name type="scientific">Pseudomonas nitroreducens</name>
    <dbReference type="NCBI Taxonomy" id="46680"/>
    <lineage>
        <taxon>Bacteria</taxon>
        <taxon>Pseudomonadati</taxon>
        <taxon>Pseudomonadota</taxon>
        <taxon>Gammaproteobacteria</taxon>
        <taxon>Pseudomonadales</taxon>
        <taxon>Pseudomonadaceae</taxon>
        <taxon>Pseudomonas</taxon>
    </lineage>
</organism>
<dbReference type="AlphaFoldDB" id="A0A5R8ZQ77"/>
<gene>
    <name evidence="2" type="ORF">FEA48_30645</name>
</gene>
<feature type="region of interest" description="Disordered" evidence="1">
    <location>
        <begin position="35"/>
        <end position="56"/>
    </location>
</feature>
<sequence>MQLTLNFDAGLVQSYASCREYVAARVHQQQRQQKAIAADMDYSPSDLSRKLAQSPDDSRRFTLDDLEKYITVTGDTHPVLYLVEKYLADAGDEIAALERRLEQLRAGKK</sequence>
<reference evidence="2 3" key="1">
    <citation type="submission" date="2019-05" db="EMBL/GenBank/DDBJ databases">
        <authorList>
            <person name="Moore K."/>
            <person name="O'Neill P."/>
            <person name="Farbos A."/>
            <person name="Studholme D.J."/>
        </authorList>
    </citation>
    <scope>NUCLEOTIDE SEQUENCE [LARGE SCALE GENOMIC DNA]</scope>
    <source>
        <strain evidence="2 3">DSM 9128</strain>
    </source>
</reference>
<name>A0A5R8ZQ77_PSENT</name>
<evidence type="ECO:0000313" key="2">
    <source>
        <dbReference type="EMBL" id="TLP68214.1"/>
    </source>
</evidence>
<dbReference type="Proteomes" id="UP000307510">
    <property type="component" value="Unassembled WGS sequence"/>
</dbReference>
<proteinExistence type="predicted"/>
<accession>A0A5R8ZQ77</accession>
<protein>
    <recommendedName>
        <fullName evidence="4">XRE family transcriptional regulator</fullName>
    </recommendedName>
</protein>
<evidence type="ECO:0008006" key="4">
    <source>
        <dbReference type="Google" id="ProtNLM"/>
    </source>
</evidence>
<comment type="caution">
    <text evidence="2">The sequence shown here is derived from an EMBL/GenBank/DDBJ whole genome shotgun (WGS) entry which is preliminary data.</text>
</comment>